<dbReference type="AlphaFoldDB" id="A0A743PBT8"/>
<organism evidence="1">
    <name type="scientific">Salmonella enterica</name>
    <name type="common">Salmonella choleraesuis</name>
    <dbReference type="NCBI Taxonomy" id="28901"/>
    <lineage>
        <taxon>Bacteria</taxon>
        <taxon>Pseudomonadati</taxon>
        <taxon>Pseudomonadota</taxon>
        <taxon>Gammaproteobacteria</taxon>
        <taxon>Enterobacterales</taxon>
        <taxon>Enterobacteriaceae</taxon>
        <taxon>Salmonella</taxon>
    </lineage>
</organism>
<sequence>MAFLSLWGIGGNVGLTDTVNRALHVNGDGDIRGSLWGEWLSHWLYGQFATRDNNINARATVDWVRQNFLSGFRLGAVEGAVVWRAVGYGDNPPYVITGVTNYNADDLIDGLNRRPLQMYINGWRNV</sequence>
<reference evidence="1" key="2">
    <citation type="submission" date="2020-02" db="EMBL/GenBank/DDBJ databases">
        <authorList>
            <consortium name="NCBI Pathogen Detection Project"/>
        </authorList>
    </citation>
    <scope>NUCLEOTIDE SEQUENCE</scope>
    <source>
        <strain evidence="1">MA.CK_00/00001968</strain>
    </source>
</reference>
<evidence type="ECO:0000313" key="1">
    <source>
        <dbReference type="EMBL" id="HAF2131436.1"/>
    </source>
</evidence>
<name>A0A743PBT8_SALER</name>
<feature type="non-terminal residue" evidence="1">
    <location>
        <position position="126"/>
    </location>
</feature>
<comment type="caution">
    <text evidence="1">The sequence shown here is derived from an EMBL/GenBank/DDBJ whole genome shotgun (WGS) entry which is preliminary data.</text>
</comment>
<dbReference type="EMBL" id="DAAUQX010000177">
    <property type="protein sequence ID" value="HAF2131436.1"/>
    <property type="molecule type" value="Genomic_DNA"/>
</dbReference>
<reference evidence="1" key="1">
    <citation type="journal article" date="2018" name="Genome Biol.">
        <title>SKESA: strategic k-mer extension for scrupulous assemblies.</title>
        <authorList>
            <person name="Souvorov A."/>
            <person name="Agarwala R."/>
            <person name="Lipman D.J."/>
        </authorList>
    </citation>
    <scope>NUCLEOTIDE SEQUENCE</scope>
    <source>
        <strain evidence="1">MA.CK_00/00001968</strain>
    </source>
</reference>
<gene>
    <name evidence="1" type="ORF">G9F27_005820</name>
</gene>
<protein>
    <recommendedName>
        <fullName evidence="2">Phage tail protein</fullName>
    </recommendedName>
</protein>
<proteinExistence type="predicted"/>
<accession>A0A743PBT8</accession>
<evidence type="ECO:0008006" key="2">
    <source>
        <dbReference type="Google" id="ProtNLM"/>
    </source>
</evidence>
<dbReference type="Gene3D" id="6.20.70.20">
    <property type="match status" value="1"/>
</dbReference>